<evidence type="ECO:0000256" key="5">
    <source>
        <dbReference type="SAM" id="MobiDB-lite"/>
    </source>
</evidence>
<dbReference type="PROSITE" id="PS50011">
    <property type="entry name" value="PROTEIN_KINASE_DOM"/>
    <property type="match status" value="1"/>
</dbReference>
<dbReference type="GO" id="GO:0005524">
    <property type="term" value="F:ATP binding"/>
    <property type="evidence" value="ECO:0007669"/>
    <property type="project" value="UniProtKB-UniRule"/>
</dbReference>
<dbReference type="InterPro" id="IPR011009">
    <property type="entry name" value="Kinase-like_dom_sf"/>
</dbReference>
<proteinExistence type="inferred from homology"/>
<feature type="compositionally biased region" description="Polar residues" evidence="5">
    <location>
        <begin position="463"/>
        <end position="478"/>
    </location>
</feature>
<evidence type="ECO:0000256" key="1">
    <source>
        <dbReference type="ARBA" id="ARBA00022741"/>
    </source>
</evidence>
<dbReference type="Gene3D" id="3.30.200.20">
    <property type="entry name" value="Phosphorylase Kinase, domain 1"/>
    <property type="match status" value="1"/>
</dbReference>
<evidence type="ECO:0000313" key="8">
    <source>
        <dbReference type="Proteomes" id="UP000800036"/>
    </source>
</evidence>
<keyword evidence="8" id="KW-1185">Reference proteome</keyword>
<feature type="region of interest" description="Disordered" evidence="5">
    <location>
        <begin position="97"/>
        <end position="116"/>
    </location>
</feature>
<dbReference type="PANTHER" id="PTHR24347">
    <property type="entry name" value="SERINE/THREONINE-PROTEIN KINASE"/>
    <property type="match status" value="1"/>
</dbReference>
<dbReference type="EMBL" id="ML976691">
    <property type="protein sequence ID" value="KAF1971893.1"/>
    <property type="molecule type" value="Genomic_DNA"/>
</dbReference>
<comment type="similarity">
    <text evidence="4">Belongs to the protein kinase superfamily.</text>
</comment>
<dbReference type="InterPro" id="IPR000719">
    <property type="entry name" value="Prot_kinase_dom"/>
</dbReference>
<dbReference type="InterPro" id="IPR008271">
    <property type="entry name" value="Ser/Thr_kinase_AS"/>
</dbReference>
<keyword evidence="1 3" id="KW-0547">Nucleotide-binding</keyword>
<dbReference type="OrthoDB" id="74764at2759"/>
<feature type="compositionally biased region" description="Polar residues" evidence="5">
    <location>
        <begin position="101"/>
        <end position="111"/>
    </location>
</feature>
<feature type="region of interest" description="Disordered" evidence="5">
    <location>
        <begin position="463"/>
        <end position="498"/>
    </location>
</feature>
<dbReference type="SUPFAM" id="SSF56112">
    <property type="entry name" value="Protein kinase-like (PK-like)"/>
    <property type="match status" value="1"/>
</dbReference>
<feature type="binding site" evidence="3">
    <location>
        <position position="84"/>
    </location>
    <ligand>
        <name>ATP</name>
        <dbReference type="ChEBI" id="CHEBI:30616"/>
    </ligand>
</feature>
<gene>
    <name evidence="7" type="ORF">BU23DRAFT_536121</name>
</gene>
<evidence type="ECO:0000256" key="3">
    <source>
        <dbReference type="PROSITE-ProRule" id="PRU10141"/>
    </source>
</evidence>
<name>A0A6A5V360_9PLEO</name>
<keyword evidence="4" id="KW-0723">Serine/threonine-protein kinase</keyword>
<dbReference type="GO" id="GO:0004674">
    <property type="term" value="F:protein serine/threonine kinase activity"/>
    <property type="evidence" value="ECO:0007669"/>
    <property type="project" value="UniProtKB-KW"/>
</dbReference>
<evidence type="ECO:0000313" key="7">
    <source>
        <dbReference type="EMBL" id="KAF1971893.1"/>
    </source>
</evidence>
<organism evidence="7 8">
    <name type="scientific">Bimuria novae-zelandiae CBS 107.79</name>
    <dbReference type="NCBI Taxonomy" id="1447943"/>
    <lineage>
        <taxon>Eukaryota</taxon>
        <taxon>Fungi</taxon>
        <taxon>Dikarya</taxon>
        <taxon>Ascomycota</taxon>
        <taxon>Pezizomycotina</taxon>
        <taxon>Dothideomycetes</taxon>
        <taxon>Pleosporomycetidae</taxon>
        <taxon>Pleosporales</taxon>
        <taxon>Massarineae</taxon>
        <taxon>Didymosphaeriaceae</taxon>
        <taxon>Bimuria</taxon>
    </lineage>
</organism>
<accession>A0A6A5V360</accession>
<dbReference type="Proteomes" id="UP000800036">
    <property type="component" value="Unassembled WGS sequence"/>
</dbReference>
<evidence type="ECO:0000259" key="6">
    <source>
        <dbReference type="PROSITE" id="PS50011"/>
    </source>
</evidence>
<keyword evidence="7" id="KW-0808">Transferase</keyword>
<feature type="domain" description="Protein kinase" evidence="6">
    <location>
        <begin position="55"/>
        <end position="363"/>
    </location>
</feature>
<keyword evidence="7" id="KW-0418">Kinase</keyword>
<dbReference type="SMART" id="SM00220">
    <property type="entry name" value="S_TKc"/>
    <property type="match status" value="1"/>
</dbReference>
<dbReference type="PROSITE" id="PS00108">
    <property type="entry name" value="PROTEIN_KINASE_ST"/>
    <property type="match status" value="1"/>
</dbReference>
<evidence type="ECO:0000256" key="2">
    <source>
        <dbReference type="ARBA" id="ARBA00022840"/>
    </source>
</evidence>
<sequence>MLMTRKHGAFLLDDMDELRISDSITLIYHDIEPGPELELTVTQGSEKQRFASRYLITSRLLGKGGFGKVVVGMHQKSQRQLACKIINLKGLYQGSDIPSLRQPSDENTQPGIDSGTIKRWPSKVARCSREFRILKDLSHPNIISVYKVFLSPNTIYIFSELITGGDLFSYMERKGEPLSSVDAAVIILQILKAVEYLHDRDIVHRDLKPDNILLTYPEAGARIVLTDFGNARVLPEATSSNPSRRMFSNTGTLEYVAPEIHGMNKTMPPNSGYTKAVDMWSIGVVTANLLTGEAMFGAFRYDPDPAKAILARSAECDISVIDDPTYYAWSKVRDKPKDFVKNLLVLRIDDRMSVKEALNHPWFTNKYLAAEYEALYQRSIMDWQPQRKVYRLVEPIRMPSTDDRLVTQTRSSHFQPTSVQASLRDIKERFTGSQDWDLSVVYPPSEGDSLVLEHKEATFEGSSRYDQYSYDSGTQPGYEQSRDSIGASMDQRSLEQGV</sequence>
<dbReference type="PROSITE" id="PS00107">
    <property type="entry name" value="PROTEIN_KINASE_ATP"/>
    <property type="match status" value="1"/>
</dbReference>
<keyword evidence="2 3" id="KW-0067">ATP-binding</keyword>
<dbReference type="InterPro" id="IPR017441">
    <property type="entry name" value="Protein_kinase_ATP_BS"/>
</dbReference>
<dbReference type="Gene3D" id="1.10.510.10">
    <property type="entry name" value="Transferase(Phosphotransferase) domain 1"/>
    <property type="match status" value="1"/>
</dbReference>
<dbReference type="AlphaFoldDB" id="A0A6A5V360"/>
<dbReference type="Pfam" id="PF00069">
    <property type="entry name" value="Pkinase"/>
    <property type="match status" value="1"/>
</dbReference>
<evidence type="ECO:0000256" key="4">
    <source>
        <dbReference type="RuleBase" id="RU000304"/>
    </source>
</evidence>
<reference evidence="7" key="1">
    <citation type="journal article" date="2020" name="Stud. Mycol.">
        <title>101 Dothideomycetes genomes: a test case for predicting lifestyles and emergence of pathogens.</title>
        <authorList>
            <person name="Haridas S."/>
            <person name="Albert R."/>
            <person name="Binder M."/>
            <person name="Bloem J."/>
            <person name="Labutti K."/>
            <person name="Salamov A."/>
            <person name="Andreopoulos B."/>
            <person name="Baker S."/>
            <person name="Barry K."/>
            <person name="Bills G."/>
            <person name="Bluhm B."/>
            <person name="Cannon C."/>
            <person name="Castanera R."/>
            <person name="Culley D."/>
            <person name="Daum C."/>
            <person name="Ezra D."/>
            <person name="Gonzalez J."/>
            <person name="Henrissat B."/>
            <person name="Kuo A."/>
            <person name="Liang C."/>
            <person name="Lipzen A."/>
            <person name="Lutzoni F."/>
            <person name="Magnuson J."/>
            <person name="Mondo S."/>
            <person name="Nolan M."/>
            <person name="Ohm R."/>
            <person name="Pangilinan J."/>
            <person name="Park H.-J."/>
            <person name="Ramirez L."/>
            <person name="Alfaro M."/>
            <person name="Sun H."/>
            <person name="Tritt A."/>
            <person name="Yoshinaga Y."/>
            <person name="Zwiers L.-H."/>
            <person name="Turgeon B."/>
            <person name="Goodwin S."/>
            <person name="Spatafora J."/>
            <person name="Crous P."/>
            <person name="Grigoriev I."/>
        </authorList>
    </citation>
    <scope>NUCLEOTIDE SEQUENCE</scope>
    <source>
        <strain evidence="7">CBS 107.79</strain>
    </source>
</reference>
<protein>
    <submittedName>
        <fullName evidence="7">Pkinase-domain-containing protein</fullName>
    </submittedName>
</protein>